<protein>
    <submittedName>
        <fullName evidence="1">Uncharacterized protein</fullName>
    </submittedName>
</protein>
<name>A0A7T6XRL9_PENDI</name>
<dbReference type="AlphaFoldDB" id="A0A7T6XRL9"/>
<dbReference type="Proteomes" id="UP000595662">
    <property type="component" value="Chromosome 4"/>
</dbReference>
<dbReference type="EMBL" id="CP060777">
    <property type="protein sequence ID" value="QQK45987.1"/>
    <property type="molecule type" value="Genomic_DNA"/>
</dbReference>
<dbReference type="RefSeq" id="XP_065957472.1">
    <property type="nucleotide sequence ID" value="XM_066099745.1"/>
</dbReference>
<dbReference type="GeneID" id="90952203"/>
<accession>A0A7T6XRL9</accession>
<evidence type="ECO:0000313" key="1">
    <source>
        <dbReference type="EMBL" id="QQK45987.1"/>
    </source>
</evidence>
<evidence type="ECO:0000313" key="2">
    <source>
        <dbReference type="Proteomes" id="UP000595662"/>
    </source>
</evidence>
<sequence>MIIVKPPSTKTDTTLNLFQEPESNLDKKDLRCYMAPMHVARTAPWSTPVCSVPGTPSRDCPLRCVRALFLRVARARESSKKGN</sequence>
<organism evidence="1 2">
    <name type="scientific">Penicillium digitatum</name>
    <name type="common">Green mold</name>
    <dbReference type="NCBI Taxonomy" id="36651"/>
    <lineage>
        <taxon>Eukaryota</taxon>
        <taxon>Fungi</taxon>
        <taxon>Dikarya</taxon>
        <taxon>Ascomycota</taxon>
        <taxon>Pezizomycotina</taxon>
        <taxon>Eurotiomycetes</taxon>
        <taxon>Eurotiomycetidae</taxon>
        <taxon>Eurotiales</taxon>
        <taxon>Aspergillaceae</taxon>
        <taxon>Penicillium</taxon>
    </lineage>
</organism>
<reference evidence="1 2" key="1">
    <citation type="submission" date="2020-08" db="EMBL/GenBank/DDBJ databases">
        <title>The completed genome sequence of the pathogenic ascomycete fungus Penicillium digitatum.</title>
        <authorList>
            <person name="Wang M."/>
        </authorList>
    </citation>
    <scope>NUCLEOTIDE SEQUENCE [LARGE SCALE GENOMIC DNA]</scope>
    <source>
        <strain evidence="1 2">PdW03</strain>
    </source>
</reference>
<proteinExistence type="predicted"/>
<gene>
    <name evidence="1" type="ORF">Pdw03_0885</name>
</gene>